<organism evidence="5 6">
    <name type="scientific">Saccharothrix texasensis</name>
    <dbReference type="NCBI Taxonomy" id="103734"/>
    <lineage>
        <taxon>Bacteria</taxon>
        <taxon>Bacillati</taxon>
        <taxon>Actinomycetota</taxon>
        <taxon>Actinomycetes</taxon>
        <taxon>Pseudonocardiales</taxon>
        <taxon>Pseudonocardiaceae</taxon>
        <taxon>Saccharothrix</taxon>
    </lineage>
</organism>
<dbReference type="PROSITE" id="PS50887">
    <property type="entry name" value="GGDEF"/>
    <property type="match status" value="1"/>
</dbReference>
<proteinExistence type="predicted"/>
<dbReference type="GO" id="GO:0006355">
    <property type="term" value="P:regulation of DNA-templated transcription"/>
    <property type="evidence" value="ECO:0007669"/>
    <property type="project" value="InterPro"/>
</dbReference>
<dbReference type="InterPro" id="IPR035919">
    <property type="entry name" value="EAL_sf"/>
</dbReference>
<dbReference type="Gene3D" id="3.30.450.20">
    <property type="entry name" value="PAS domain"/>
    <property type="match status" value="1"/>
</dbReference>
<feature type="domain" description="PAC" evidence="2">
    <location>
        <begin position="234"/>
        <end position="286"/>
    </location>
</feature>
<dbReference type="SUPFAM" id="SSF141868">
    <property type="entry name" value="EAL domain-like"/>
    <property type="match status" value="1"/>
</dbReference>
<evidence type="ECO:0000259" key="2">
    <source>
        <dbReference type="PROSITE" id="PS50113"/>
    </source>
</evidence>
<dbReference type="PROSITE" id="PS50113">
    <property type="entry name" value="PAC"/>
    <property type="match status" value="1"/>
</dbReference>
<dbReference type="CDD" id="cd01949">
    <property type="entry name" value="GGDEF"/>
    <property type="match status" value="1"/>
</dbReference>
<dbReference type="InterPro" id="IPR035965">
    <property type="entry name" value="PAS-like_dom_sf"/>
</dbReference>
<reference evidence="5 6" key="1">
    <citation type="submission" date="2018-11" db="EMBL/GenBank/DDBJ databases">
        <title>Sequencing the genomes of 1000 actinobacteria strains.</title>
        <authorList>
            <person name="Klenk H.-P."/>
        </authorList>
    </citation>
    <scope>NUCLEOTIDE SEQUENCE [LARGE SCALE GENOMIC DNA]</scope>
    <source>
        <strain evidence="5 6">DSM 44231</strain>
    </source>
</reference>
<dbReference type="InterPro" id="IPR000160">
    <property type="entry name" value="GGDEF_dom"/>
</dbReference>
<dbReference type="PANTHER" id="PTHR44757:SF2">
    <property type="entry name" value="BIOFILM ARCHITECTURE MAINTENANCE PROTEIN MBAA"/>
    <property type="match status" value="1"/>
</dbReference>
<dbReference type="Proteomes" id="UP000268727">
    <property type="component" value="Unassembled WGS sequence"/>
</dbReference>
<dbReference type="AlphaFoldDB" id="A0A3N1HIB3"/>
<evidence type="ECO:0000259" key="4">
    <source>
        <dbReference type="PROSITE" id="PS50887"/>
    </source>
</evidence>
<dbReference type="SUPFAM" id="SSF55073">
    <property type="entry name" value="Nucleotide cyclase"/>
    <property type="match status" value="1"/>
</dbReference>
<dbReference type="InterPro" id="IPR013767">
    <property type="entry name" value="PAS_fold"/>
</dbReference>
<dbReference type="EMBL" id="RJKM01000001">
    <property type="protein sequence ID" value="ROP42215.1"/>
    <property type="molecule type" value="Genomic_DNA"/>
</dbReference>
<dbReference type="SUPFAM" id="SSF55785">
    <property type="entry name" value="PYP-like sensor domain (PAS domain)"/>
    <property type="match status" value="1"/>
</dbReference>
<dbReference type="InterPro" id="IPR000014">
    <property type="entry name" value="PAS"/>
</dbReference>
<feature type="domain" description="GGDEF" evidence="4">
    <location>
        <begin position="317"/>
        <end position="450"/>
    </location>
</feature>
<dbReference type="InterPro" id="IPR043128">
    <property type="entry name" value="Rev_trsase/Diguanyl_cyclase"/>
</dbReference>
<dbReference type="Gene3D" id="3.30.70.270">
    <property type="match status" value="1"/>
</dbReference>
<dbReference type="InterPro" id="IPR001633">
    <property type="entry name" value="EAL_dom"/>
</dbReference>
<gene>
    <name evidence="5" type="ORF">EDD40_7711</name>
</gene>
<dbReference type="PANTHER" id="PTHR44757">
    <property type="entry name" value="DIGUANYLATE CYCLASE DGCP"/>
    <property type="match status" value="1"/>
</dbReference>
<dbReference type="InterPro" id="IPR000700">
    <property type="entry name" value="PAS-assoc_C"/>
</dbReference>
<evidence type="ECO:0000313" key="5">
    <source>
        <dbReference type="EMBL" id="ROP42215.1"/>
    </source>
</evidence>
<dbReference type="Gene3D" id="3.20.20.450">
    <property type="entry name" value="EAL domain"/>
    <property type="match status" value="1"/>
</dbReference>
<evidence type="ECO:0000259" key="1">
    <source>
        <dbReference type="PROSITE" id="PS50112"/>
    </source>
</evidence>
<dbReference type="InterPro" id="IPR052155">
    <property type="entry name" value="Biofilm_reg_signaling"/>
</dbReference>
<dbReference type="Pfam" id="PF00989">
    <property type="entry name" value="PAS"/>
    <property type="match status" value="1"/>
</dbReference>
<dbReference type="NCBIfam" id="TIGR00254">
    <property type="entry name" value="GGDEF"/>
    <property type="match status" value="1"/>
</dbReference>
<name>A0A3N1HIB3_9PSEU</name>
<dbReference type="SMART" id="SM00052">
    <property type="entry name" value="EAL"/>
    <property type="match status" value="1"/>
</dbReference>
<dbReference type="Pfam" id="PF00563">
    <property type="entry name" value="EAL"/>
    <property type="match status" value="1"/>
</dbReference>
<dbReference type="PROSITE" id="PS50883">
    <property type="entry name" value="EAL"/>
    <property type="match status" value="1"/>
</dbReference>
<evidence type="ECO:0000259" key="3">
    <source>
        <dbReference type="PROSITE" id="PS50883"/>
    </source>
</evidence>
<comment type="caution">
    <text evidence="5">The sequence shown here is derived from an EMBL/GenBank/DDBJ whole genome shotgun (WGS) entry which is preliminary data.</text>
</comment>
<dbReference type="SMART" id="SM00267">
    <property type="entry name" value="GGDEF"/>
    <property type="match status" value="1"/>
</dbReference>
<protein>
    <submittedName>
        <fullName evidence="5">PAS domain S-box-containing protein/diguanylate cyclase (GGDEF)-like protein</fullName>
    </submittedName>
</protein>
<evidence type="ECO:0000313" key="6">
    <source>
        <dbReference type="Proteomes" id="UP000268727"/>
    </source>
</evidence>
<accession>A0A3N1HIB3</accession>
<dbReference type="OrthoDB" id="23692at2"/>
<dbReference type="SMART" id="SM00091">
    <property type="entry name" value="PAS"/>
    <property type="match status" value="1"/>
</dbReference>
<feature type="domain" description="PAS" evidence="1">
    <location>
        <begin position="160"/>
        <end position="230"/>
    </location>
</feature>
<dbReference type="PROSITE" id="PS50112">
    <property type="entry name" value="PAS"/>
    <property type="match status" value="1"/>
</dbReference>
<feature type="domain" description="EAL" evidence="3">
    <location>
        <begin position="459"/>
        <end position="708"/>
    </location>
</feature>
<dbReference type="CDD" id="cd00130">
    <property type="entry name" value="PAS"/>
    <property type="match status" value="1"/>
</dbReference>
<keyword evidence="6" id="KW-1185">Reference proteome</keyword>
<dbReference type="Pfam" id="PF00990">
    <property type="entry name" value="GGDEF"/>
    <property type="match status" value="1"/>
</dbReference>
<dbReference type="CDD" id="cd01948">
    <property type="entry name" value="EAL"/>
    <property type="match status" value="1"/>
</dbReference>
<sequence>MIPHNLPVPEPSPTPPDGARARDLLAGKWTYLLSGVAATALTTEELGRELRNRLDALCSVLAVDPFDAAAVERIGEEVVATGYVGEDGLRRTVEVLGKGLASLPEFQPVDAHADRLALAIGALATGFLTANRRAVFEQQERMQLSLLKAVRDAKWNLKESEARFDEVVTSSASGVLIADPAGLLVRANAAIGEILGRTVAELTGTSLFDLVHPDTVGMLREGMRAVVEGAQDRVRQSQRLLRQDGDVARISLTASLVGDAGDASSHFVVVVEDGTELVLLQNELNRQALHDVLTGLPNRQFFSTHLESAVRRADPAHGLTLMHLDLDALGMVCDSLGRRAGERLLVHVAQRLKSLVAREKAMVARLDGDEFGILVENTATTPDIATIATAVNRELAEPLYVDGHGLALSTSIGVARGGRDDDPAELLRAADQALRRARTRRRGQWEVFDPERDVAERSTHALAVGMPGAWERGEIAVHYRPVTRLADGGVAGVEAVLRWERPGGPLGHEECLGLAERTGLVLPLGEWLLGGAAGQVHWWRRRNGFASPLTVALTAHQACDADLVPRVVRVLDTAGLPADRLVVGIPARVARVAEAVDNLSVLAEMGVRTALEDFALGPDDFTAARDLGVRVIRVAKRFTDLGDTANAGYANALTAALRDTGAVVAVCGVTTADQAAWWREAGAELATGPLFGPDDSAAAFQATLAPRSSP</sequence>
<dbReference type="NCBIfam" id="TIGR00229">
    <property type="entry name" value="sensory_box"/>
    <property type="match status" value="1"/>
</dbReference>
<dbReference type="InterPro" id="IPR029787">
    <property type="entry name" value="Nucleotide_cyclase"/>
</dbReference>